<keyword evidence="1" id="KW-0812">Transmembrane</keyword>
<evidence type="ECO:0000313" key="3">
    <source>
        <dbReference type="EMBL" id="TFY98265.1"/>
    </source>
</evidence>
<dbReference type="InterPro" id="IPR029058">
    <property type="entry name" value="AB_hydrolase_fold"/>
</dbReference>
<feature type="transmembrane region" description="Helical" evidence="1">
    <location>
        <begin position="12"/>
        <end position="30"/>
    </location>
</feature>
<dbReference type="RefSeq" id="WP_135250956.1">
    <property type="nucleotide sequence ID" value="NZ_SMLK01000006.1"/>
</dbReference>
<feature type="domain" description="AB hydrolase-1" evidence="2">
    <location>
        <begin position="115"/>
        <end position="235"/>
    </location>
</feature>
<feature type="transmembrane region" description="Helical" evidence="1">
    <location>
        <begin position="36"/>
        <end position="59"/>
    </location>
</feature>
<keyword evidence="4" id="KW-1185">Reference proteome</keyword>
<keyword evidence="1" id="KW-1133">Transmembrane helix</keyword>
<sequence>MPVVSRLARLQQLLVAGLFLLAFLWLMGWWSTRPVLACAGAVVIVLVHAIVLAVEFVLLRVASGADPAPKPAWGQVTAAWWREVVQDIVVFGWRQPFAWRAEPDRLDGARGRTGFVFVHGFVCNRGFWTPWLRQARVLGHSFAAVNLEPVFGSIDHYADIVEDAVAKVAAATGKPPMLVCHSMGGLAARAWLRRYGGVSRVARVVTIGTPHQGTWLARFSRLPNGRQMRIGGDWLQELAGHAHDIPFTCWYSNCDNIVFPPSTATLPGADNQHLGGAGHVDLAFRQQVIDRTFALAHAL</sequence>
<comment type="caution">
    <text evidence="3">The sequence shown here is derived from an EMBL/GenBank/DDBJ whole genome shotgun (WGS) entry which is preliminary data.</text>
</comment>
<dbReference type="EMBL" id="SMLK01000006">
    <property type="protein sequence ID" value="TFY98265.1"/>
    <property type="molecule type" value="Genomic_DNA"/>
</dbReference>
<dbReference type="GO" id="GO:0016787">
    <property type="term" value="F:hydrolase activity"/>
    <property type="evidence" value="ECO:0007669"/>
    <property type="project" value="UniProtKB-KW"/>
</dbReference>
<proteinExistence type="predicted"/>
<keyword evidence="3" id="KW-0378">Hydrolase</keyword>
<dbReference type="Gene3D" id="3.40.50.1820">
    <property type="entry name" value="alpha/beta hydrolase"/>
    <property type="match status" value="1"/>
</dbReference>
<dbReference type="PANTHER" id="PTHR37946:SF1">
    <property type="entry name" value="SLL1969 PROTEIN"/>
    <property type="match status" value="1"/>
</dbReference>
<dbReference type="AlphaFoldDB" id="A0A4Z0BG17"/>
<protein>
    <submittedName>
        <fullName evidence="3">Alpha/beta fold hydrolase</fullName>
    </submittedName>
</protein>
<gene>
    <name evidence="3" type="ORF">EZ216_16860</name>
</gene>
<dbReference type="Proteomes" id="UP000297839">
    <property type="component" value="Unassembled WGS sequence"/>
</dbReference>
<dbReference type="InterPro" id="IPR000073">
    <property type="entry name" value="AB_hydrolase_1"/>
</dbReference>
<evidence type="ECO:0000313" key="4">
    <source>
        <dbReference type="Proteomes" id="UP000297839"/>
    </source>
</evidence>
<dbReference type="SUPFAM" id="SSF53474">
    <property type="entry name" value="alpha/beta-Hydrolases"/>
    <property type="match status" value="1"/>
</dbReference>
<dbReference type="Pfam" id="PF12697">
    <property type="entry name" value="Abhydrolase_6"/>
    <property type="match status" value="1"/>
</dbReference>
<reference evidence="3 4" key="1">
    <citation type="submission" date="2019-03" db="EMBL/GenBank/DDBJ databases">
        <title>Ramlibacter sp. 18x22-1, whole genome shotgun sequence.</title>
        <authorList>
            <person name="Zhang X."/>
            <person name="Feng G."/>
            <person name="Zhu H."/>
        </authorList>
    </citation>
    <scope>NUCLEOTIDE SEQUENCE [LARGE SCALE GENOMIC DNA]</scope>
    <source>
        <strain evidence="3 4">18x22-1</strain>
    </source>
</reference>
<evidence type="ECO:0000256" key="1">
    <source>
        <dbReference type="SAM" id="Phobius"/>
    </source>
</evidence>
<organism evidence="3 4">
    <name type="scientific">Ramlibacter humi</name>
    <dbReference type="NCBI Taxonomy" id="2530451"/>
    <lineage>
        <taxon>Bacteria</taxon>
        <taxon>Pseudomonadati</taxon>
        <taxon>Pseudomonadota</taxon>
        <taxon>Betaproteobacteria</taxon>
        <taxon>Burkholderiales</taxon>
        <taxon>Comamonadaceae</taxon>
        <taxon>Ramlibacter</taxon>
    </lineage>
</organism>
<name>A0A4Z0BG17_9BURK</name>
<dbReference type="PANTHER" id="PTHR37946">
    <property type="entry name" value="SLL1969 PROTEIN"/>
    <property type="match status" value="1"/>
</dbReference>
<accession>A0A4Z0BG17</accession>
<evidence type="ECO:0000259" key="2">
    <source>
        <dbReference type="Pfam" id="PF12697"/>
    </source>
</evidence>
<dbReference type="OrthoDB" id="275181at2"/>
<keyword evidence="1" id="KW-0472">Membrane</keyword>